<dbReference type="InterPro" id="IPR002048">
    <property type="entry name" value="EF_hand_dom"/>
</dbReference>
<proteinExistence type="inferred from homology"/>
<keyword evidence="9" id="KW-0418">Kinase</keyword>
<dbReference type="PROSITE" id="PS50011">
    <property type="entry name" value="PROTEIN_KINASE_DOM"/>
    <property type="match status" value="1"/>
</dbReference>
<evidence type="ECO:0000256" key="17">
    <source>
        <dbReference type="PROSITE-ProRule" id="PRU10141"/>
    </source>
</evidence>
<feature type="compositionally biased region" description="Basic and acidic residues" evidence="18">
    <location>
        <begin position="16"/>
        <end position="27"/>
    </location>
</feature>
<dbReference type="InterPro" id="IPR017441">
    <property type="entry name" value="Protein_kinase_ATP_BS"/>
</dbReference>
<gene>
    <name evidence="21" type="ORF">ZIOFF_005086</name>
</gene>
<comment type="catalytic activity">
    <reaction evidence="15">
        <text>L-threonyl-[protein] + ATP = O-phospho-L-threonyl-[protein] + ADP + H(+)</text>
        <dbReference type="Rhea" id="RHEA:46608"/>
        <dbReference type="Rhea" id="RHEA-COMP:11060"/>
        <dbReference type="Rhea" id="RHEA-COMP:11605"/>
        <dbReference type="ChEBI" id="CHEBI:15378"/>
        <dbReference type="ChEBI" id="CHEBI:30013"/>
        <dbReference type="ChEBI" id="CHEBI:30616"/>
        <dbReference type="ChEBI" id="CHEBI:61977"/>
        <dbReference type="ChEBI" id="CHEBI:456216"/>
        <dbReference type="EC" id="2.7.11.1"/>
    </reaction>
</comment>
<evidence type="ECO:0000256" key="9">
    <source>
        <dbReference type="ARBA" id="ARBA00022777"/>
    </source>
</evidence>
<feature type="domain" description="EF-hand" evidence="20">
    <location>
        <begin position="442"/>
        <end position="477"/>
    </location>
</feature>
<dbReference type="InterPro" id="IPR011009">
    <property type="entry name" value="Kinase-like_dom_sf"/>
</dbReference>
<evidence type="ECO:0000256" key="11">
    <source>
        <dbReference type="ARBA" id="ARBA00022840"/>
    </source>
</evidence>
<dbReference type="FunFam" id="1.10.510.10:FF:000067">
    <property type="entry name" value="calcium-dependent protein kinase 13"/>
    <property type="match status" value="1"/>
</dbReference>
<organism evidence="21 22">
    <name type="scientific">Zingiber officinale</name>
    <name type="common">Ginger</name>
    <name type="synonym">Amomum zingiber</name>
    <dbReference type="NCBI Taxonomy" id="94328"/>
    <lineage>
        <taxon>Eukaryota</taxon>
        <taxon>Viridiplantae</taxon>
        <taxon>Streptophyta</taxon>
        <taxon>Embryophyta</taxon>
        <taxon>Tracheophyta</taxon>
        <taxon>Spermatophyta</taxon>
        <taxon>Magnoliopsida</taxon>
        <taxon>Liliopsida</taxon>
        <taxon>Zingiberales</taxon>
        <taxon>Zingiberaceae</taxon>
        <taxon>Zingiber</taxon>
    </lineage>
</organism>
<evidence type="ECO:0000259" key="20">
    <source>
        <dbReference type="PROSITE" id="PS50222"/>
    </source>
</evidence>
<comment type="subcellular location">
    <subcellularLocation>
        <location evidence="1">Membrane</location>
        <topology evidence="1">Lipid-anchor</topology>
    </subcellularLocation>
</comment>
<dbReference type="FunFam" id="1.10.238.10:FF:000050">
    <property type="entry name" value="Calcium-dependent protein kinase 7"/>
    <property type="match status" value="1"/>
</dbReference>
<keyword evidence="13" id="KW-0449">Lipoprotein</keyword>
<feature type="domain" description="Protein kinase" evidence="19">
    <location>
        <begin position="67"/>
        <end position="327"/>
    </location>
</feature>
<dbReference type="AlphaFoldDB" id="A0A8J5LUN3"/>
<dbReference type="FunFam" id="3.30.200.20:FF:000004">
    <property type="entry name" value="Calcium-dependent protein kinase 1"/>
    <property type="match status" value="1"/>
</dbReference>
<dbReference type="GO" id="GO:0005509">
    <property type="term" value="F:calcium ion binding"/>
    <property type="evidence" value="ECO:0007669"/>
    <property type="project" value="InterPro"/>
</dbReference>
<dbReference type="InterPro" id="IPR050205">
    <property type="entry name" value="CDPK_Ser/Thr_kinases"/>
</dbReference>
<comment type="similarity">
    <text evidence="14">Belongs to the protein kinase superfamily. Ser/Thr protein kinase family. CDPK subfamily.</text>
</comment>
<keyword evidence="5" id="KW-0519">Myristate</keyword>
<dbReference type="SMART" id="SM00220">
    <property type="entry name" value="S_TKc"/>
    <property type="match status" value="1"/>
</dbReference>
<dbReference type="GO" id="GO:0005524">
    <property type="term" value="F:ATP binding"/>
    <property type="evidence" value="ECO:0007669"/>
    <property type="project" value="UniProtKB-UniRule"/>
</dbReference>
<evidence type="ECO:0000256" key="10">
    <source>
        <dbReference type="ARBA" id="ARBA00022837"/>
    </source>
</evidence>
<keyword evidence="6" id="KW-0479">Metal-binding</keyword>
<evidence type="ECO:0000256" key="7">
    <source>
        <dbReference type="ARBA" id="ARBA00022737"/>
    </source>
</evidence>
<evidence type="ECO:0000256" key="1">
    <source>
        <dbReference type="ARBA" id="ARBA00004635"/>
    </source>
</evidence>
<evidence type="ECO:0000313" key="22">
    <source>
        <dbReference type="Proteomes" id="UP000734854"/>
    </source>
</evidence>
<reference evidence="21 22" key="1">
    <citation type="submission" date="2020-08" db="EMBL/GenBank/DDBJ databases">
        <title>Plant Genome Project.</title>
        <authorList>
            <person name="Zhang R.-G."/>
        </authorList>
    </citation>
    <scope>NUCLEOTIDE SEQUENCE [LARGE SCALE GENOMIC DNA]</scope>
    <source>
        <tissue evidence="21">Rhizome</tissue>
    </source>
</reference>
<keyword evidence="3" id="KW-0723">Serine/threonine-protein kinase</keyword>
<dbReference type="InterPro" id="IPR008271">
    <property type="entry name" value="Ser/Thr_kinase_AS"/>
</dbReference>
<feature type="region of interest" description="Disordered" evidence="18">
    <location>
        <begin position="16"/>
        <end position="40"/>
    </location>
</feature>
<evidence type="ECO:0000256" key="14">
    <source>
        <dbReference type="ARBA" id="ARBA00024334"/>
    </source>
</evidence>
<evidence type="ECO:0000256" key="15">
    <source>
        <dbReference type="ARBA" id="ARBA00047899"/>
    </source>
</evidence>
<dbReference type="EC" id="2.7.11.1" evidence="2"/>
<evidence type="ECO:0000256" key="12">
    <source>
        <dbReference type="ARBA" id="ARBA00023136"/>
    </source>
</evidence>
<feature type="binding site" evidence="17">
    <location>
        <position position="96"/>
    </location>
    <ligand>
        <name>ATP</name>
        <dbReference type="ChEBI" id="CHEBI:30616"/>
    </ligand>
</feature>
<dbReference type="InterPro" id="IPR000719">
    <property type="entry name" value="Prot_kinase_dom"/>
</dbReference>
<keyword evidence="7" id="KW-0677">Repeat</keyword>
<keyword evidence="10" id="KW-0106">Calcium</keyword>
<keyword evidence="12" id="KW-0472">Membrane</keyword>
<evidence type="ECO:0000256" key="4">
    <source>
        <dbReference type="ARBA" id="ARBA00022679"/>
    </source>
</evidence>
<dbReference type="Pfam" id="PF13499">
    <property type="entry name" value="EF-hand_7"/>
    <property type="match status" value="2"/>
</dbReference>
<dbReference type="SMART" id="SM00054">
    <property type="entry name" value="EFh"/>
    <property type="match status" value="4"/>
</dbReference>
<dbReference type="PROSITE" id="PS00018">
    <property type="entry name" value="EF_HAND_1"/>
    <property type="match status" value="3"/>
</dbReference>
<name>A0A8J5LUN3_ZINOF</name>
<protein>
    <recommendedName>
        <fullName evidence="2">non-specific serine/threonine protein kinase</fullName>
        <ecNumber evidence="2">2.7.11.1</ecNumber>
    </recommendedName>
</protein>
<dbReference type="InterPro" id="IPR011992">
    <property type="entry name" value="EF-hand-dom_pair"/>
</dbReference>
<evidence type="ECO:0000313" key="21">
    <source>
        <dbReference type="EMBL" id="KAG6531282.1"/>
    </source>
</evidence>
<evidence type="ECO:0000256" key="2">
    <source>
        <dbReference type="ARBA" id="ARBA00012513"/>
    </source>
</evidence>
<evidence type="ECO:0000256" key="3">
    <source>
        <dbReference type="ARBA" id="ARBA00022527"/>
    </source>
</evidence>
<evidence type="ECO:0000256" key="18">
    <source>
        <dbReference type="SAM" id="MobiDB-lite"/>
    </source>
</evidence>
<keyword evidence="4" id="KW-0808">Transferase</keyword>
<dbReference type="Pfam" id="PF00069">
    <property type="entry name" value="Pkinase"/>
    <property type="match status" value="1"/>
</dbReference>
<keyword evidence="22" id="KW-1185">Reference proteome</keyword>
<dbReference type="SUPFAM" id="SSF47473">
    <property type="entry name" value="EF-hand"/>
    <property type="match status" value="1"/>
</dbReference>
<comment type="catalytic activity">
    <reaction evidence="16">
        <text>L-seryl-[protein] + ATP = O-phospho-L-seryl-[protein] + ADP + H(+)</text>
        <dbReference type="Rhea" id="RHEA:17989"/>
        <dbReference type="Rhea" id="RHEA-COMP:9863"/>
        <dbReference type="Rhea" id="RHEA-COMP:11604"/>
        <dbReference type="ChEBI" id="CHEBI:15378"/>
        <dbReference type="ChEBI" id="CHEBI:29999"/>
        <dbReference type="ChEBI" id="CHEBI:30616"/>
        <dbReference type="ChEBI" id="CHEBI:83421"/>
        <dbReference type="ChEBI" id="CHEBI:456216"/>
        <dbReference type="EC" id="2.7.11.1"/>
    </reaction>
</comment>
<evidence type="ECO:0000256" key="5">
    <source>
        <dbReference type="ARBA" id="ARBA00022707"/>
    </source>
</evidence>
<dbReference type="GO" id="GO:0004674">
    <property type="term" value="F:protein serine/threonine kinase activity"/>
    <property type="evidence" value="ECO:0007669"/>
    <property type="project" value="UniProtKB-KW"/>
</dbReference>
<keyword evidence="8 17" id="KW-0547">Nucleotide-binding</keyword>
<dbReference type="Gene3D" id="3.30.200.20">
    <property type="entry name" value="Phosphorylase Kinase, domain 1"/>
    <property type="match status" value="1"/>
</dbReference>
<sequence>MGNCCRSPAAVARKDVKTNFPGAHHDPGGPASGKDGHYQNGVGGAHSKHLIVLSSDAKSVGGIEEKYALDRELGRGEFGVTYLCVDRDTRELLACKSISKRKLRTSVDVEDVRREVTIMRHLPKSPSIVSLREALEDDGTVHLVMELCEGGELFDRIVARGHYSERAAAVVMRTIIEVVQLCHEHGVIHRDLKPENFLFANKKENSPLKAIDFGLSIFFKPGERFSEIVGSPYYMAPEVLKRNYGPEIDIWSAGVILYILLCGVPPFWAGKESEQGVAQAILKGTIDFKRDPWPSVSESAKNLVQQMLEPDPKLRLTAKQVLEHSWLQNAKKASNVPLGDVVKSRLKQLSRMNRFKRRALRVIADHLSTEEVEDIKEMFRGMDTDNDGIVSHEELKAGLAKFGSHLVESEVQMLIEAVDMNGKGTLDYGEFLAVSLHLQRMANDEHLRRAFSYFDKDRNGFIEPNELHEALAEDGAPDSMDVANDILQEVDTDKDGRISYDEFVAMMKTGTDWRKASRHYSRGRFNSLSVRLMKDGSLNLG</sequence>
<evidence type="ECO:0000256" key="13">
    <source>
        <dbReference type="ARBA" id="ARBA00023288"/>
    </source>
</evidence>
<evidence type="ECO:0000259" key="19">
    <source>
        <dbReference type="PROSITE" id="PS50011"/>
    </source>
</evidence>
<feature type="domain" description="EF-hand" evidence="20">
    <location>
        <begin position="478"/>
        <end position="513"/>
    </location>
</feature>
<dbReference type="InterPro" id="IPR018247">
    <property type="entry name" value="EF_Hand_1_Ca_BS"/>
</dbReference>
<accession>A0A8J5LUN3</accession>
<dbReference type="PROSITE" id="PS00107">
    <property type="entry name" value="PROTEIN_KINASE_ATP"/>
    <property type="match status" value="1"/>
</dbReference>
<dbReference type="PANTHER" id="PTHR24349">
    <property type="entry name" value="SERINE/THREONINE-PROTEIN KINASE"/>
    <property type="match status" value="1"/>
</dbReference>
<dbReference type="CDD" id="cd05117">
    <property type="entry name" value="STKc_CAMK"/>
    <property type="match status" value="1"/>
</dbReference>
<dbReference type="Gene3D" id="1.10.238.10">
    <property type="entry name" value="EF-hand"/>
    <property type="match status" value="1"/>
</dbReference>
<feature type="domain" description="EF-hand" evidence="20">
    <location>
        <begin position="406"/>
        <end position="441"/>
    </location>
</feature>
<dbReference type="SUPFAM" id="SSF56112">
    <property type="entry name" value="Protein kinase-like (PK-like)"/>
    <property type="match status" value="1"/>
</dbReference>
<dbReference type="Proteomes" id="UP000734854">
    <property type="component" value="Unassembled WGS sequence"/>
</dbReference>
<evidence type="ECO:0000256" key="6">
    <source>
        <dbReference type="ARBA" id="ARBA00022723"/>
    </source>
</evidence>
<evidence type="ECO:0000256" key="8">
    <source>
        <dbReference type="ARBA" id="ARBA00022741"/>
    </source>
</evidence>
<dbReference type="EMBL" id="JACMSC010000002">
    <property type="protein sequence ID" value="KAG6531282.1"/>
    <property type="molecule type" value="Genomic_DNA"/>
</dbReference>
<keyword evidence="11 17" id="KW-0067">ATP-binding</keyword>
<dbReference type="PROSITE" id="PS50222">
    <property type="entry name" value="EF_HAND_2"/>
    <property type="match status" value="4"/>
</dbReference>
<evidence type="ECO:0000256" key="16">
    <source>
        <dbReference type="ARBA" id="ARBA00048679"/>
    </source>
</evidence>
<feature type="domain" description="EF-hand" evidence="20">
    <location>
        <begin position="370"/>
        <end position="405"/>
    </location>
</feature>
<dbReference type="GO" id="GO:0016020">
    <property type="term" value="C:membrane"/>
    <property type="evidence" value="ECO:0007669"/>
    <property type="project" value="UniProtKB-SubCell"/>
</dbReference>
<comment type="caution">
    <text evidence="21">The sequence shown here is derived from an EMBL/GenBank/DDBJ whole genome shotgun (WGS) entry which is preliminary data.</text>
</comment>
<dbReference type="Gene3D" id="1.10.510.10">
    <property type="entry name" value="Transferase(Phosphotransferase) domain 1"/>
    <property type="match status" value="1"/>
</dbReference>
<dbReference type="PROSITE" id="PS00108">
    <property type="entry name" value="PROTEIN_KINASE_ST"/>
    <property type="match status" value="1"/>
</dbReference>